<evidence type="ECO:0000313" key="2">
    <source>
        <dbReference type="EMBL" id="EGB01889.1"/>
    </source>
</evidence>
<protein>
    <submittedName>
        <fullName evidence="2">Uncharacterized protein</fullName>
    </submittedName>
</protein>
<feature type="compositionally biased region" description="Low complexity" evidence="1">
    <location>
        <begin position="205"/>
        <end position="218"/>
    </location>
</feature>
<feature type="region of interest" description="Disordered" evidence="1">
    <location>
        <begin position="170"/>
        <end position="218"/>
    </location>
</feature>
<feature type="non-terminal residue" evidence="2">
    <location>
        <position position="1"/>
    </location>
</feature>
<name>F0YSM0_AURAN</name>
<feature type="compositionally biased region" description="Pro residues" evidence="1">
    <location>
        <begin position="171"/>
        <end position="181"/>
    </location>
</feature>
<feature type="non-terminal residue" evidence="2">
    <location>
        <position position="402"/>
    </location>
</feature>
<evidence type="ECO:0000313" key="3">
    <source>
        <dbReference type="Proteomes" id="UP000002729"/>
    </source>
</evidence>
<evidence type="ECO:0000256" key="1">
    <source>
        <dbReference type="SAM" id="MobiDB-lite"/>
    </source>
</evidence>
<keyword evidence="3" id="KW-1185">Reference proteome</keyword>
<dbReference type="EMBL" id="GL834049">
    <property type="protein sequence ID" value="EGB01889.1"/>
    <property type="molecule type" value="Genomic_DNA"/>
</dbReference>
<dbReference type="Proteomes" id="UP000002729">
    <property type="component" value="Unassembled WGS sequence"/>
</dbReference>
<accession>F0YSM0</accession>
<dbReference type="OrthoDB" id="10595937at2759"/>
<feature type="compositionally biased region" description="Low complexity" evidence="1">
    <location>
        <begin position="259"/>
        <end position="269"/>
    </location>
</feature>
<proteinExistence type="predicted"/>
<dbReference type="RefSeq" id="XP_009043412.1">
    <property type="nucleotide sequence ID" value="XM_009045164.1"/>
</dbReference>
<dbReference type="AlphaFoldDB" id="F0YSM0"/>
<reference evidence="2 3" key="1">
    <citation type="journal article" date="2011" name="Proc. Natl. Acad. Sci. U.S.A.">
        <title>Niche of harmful alga Aureococcus anophagefferens revealed through ecogenomics.</title>
        <authorList>
            <person name="Gobler C.J."/>
            <person name="Berry D.L."/>
            <person name="Dyhrman S.T."/>
            <person name="Wilhelm S.W."/>
            <person name="Salamov A."/>
            <person name="Lobanov A.V."/>
            <person name="Zhang Y."/>
            <person name="Collier J.L."/>
            <person name="Wurch L.L."/>
            <person name="Kustka A.B."/>
            <person name="Dill B.D."/>
            <person name="Shah M."/>
            <person name="VerBerkmoes N.C."/>
            <person name="Kuo A."/>
            <person name="Terry A."/>
            <person name="Pangilinan J."/>
            <person name="Lindquist E.A."/>
            <person name="Lucas S."/>
            <person name="Paulsen I.T."/>
            <person name="Hattenrath-Lehmann T.K."/>
            <person name="Talmage S.C."/>
            <person name="Walker E.A."/>
            <person name="Koch F."/>
            <person name="Burson A.M."/>
            <person name="Marcoval M.A."/>
            <person name="Tang Y.Z."/>
            <person name="Lecleir G.R."/>
            <person name="Coyne K.J."/>
            <person name="Berg G.M."/>
            <person name="Bertrand E.M."/>
            <person name="Saito M.A."/>
            <person name="Gladyshev V.N."/>
            <person name="Grigoriev I.V."/>
        </authorList>
    </citation>
    <scope>NUCLEOTIDE SEQUENCE [LARGE SCALE GENOMIC DNA]</scope>
    <source>
        <strain evidence="3">CCMP 1984</strain>
    </source>
</reference>
<dbReference type="GeneID" id="20227475"/>
<gene>
    <name evidence="2" type="ORF">AURANDRAFT_69396</name>
</gene>
<dbReference type="KEGG" id="aaf:AURANDRAFT_69396"/>
<dbReference type="InParanoid" id="F0YSM0"/>
<feature type="region of interest" description="Disordered" evidence="1">
    <location>
        <begin position="255"/>
        <end position="292"/>
    </location>
</feature>
<feature type="region of interest" description="Disordered" evidence="1">
    <location>
        <begin position="1"/>
        <end position="73"/>
    </location>
</feature>
<sequence>GRRDWARAARAGGAWTAPWLGPPPDEAMTRALLGGFEAAAKPGPEVATPPGSPRPKGKGGGPPPASPATPHTAAMTAPLAPSVRTHDYPSDFLEKWAEAAGCRAVADKLPPHAMPVGAAQISACLEHLAPLAPRLRQVVAVPAWDGKRIIGYALLHGLPPASALRSRVAATPPPLALPPPAERGESTSSGAASPAPDSDDDVGFARAPATPAKASKASLDSRARAIRAALGAAGATKSSLDLALPLDDGTARDLCDGVGPALRRASPRPAESPRKPSRRSRGRRRAADGAAGRATSASDLALFDAGLRAPLEALVSTLYLASVKDANPLHAIELLASAACQGRRTLLPWSGEWADPQAVGNGGDDDPCEAMAEEMGLDILDVAGAVHRGREFVEPVLELGLG</sequence>
<organism evidence="3">
    <name type="scientific">Aureococcus anophagefferens</name>
    <name type="common">Harmful bloom alga</name>
    <dbReference type="NCBI Taxonomy" id="44056"/>
    <lineage>
        <taxon>Eukaryota</taxon>
        <taxon>Sar</taxon>
        <taxon>Stramenopiles</taxon>
        <taxon>Ochrophyta</taxon>
        <taxon>Pelagophyceae</taxon>
        <taxon>Pelagomonadales</taxon>
        <taxon>Pelagomonadaceae</taxon>
        <taxon>Aureococcus</taxon>
    </lineage>
</organism>
<feature type="compositionally biased region" description="Basic residues" evidence="1">
    <location>
        <begin position="275"/>
        <end position="284"/>
    </location>
</feature>
<feature type="compositionally biased region" description="Low complexity" evidence="1">
    <location>
        <begin position="8"/>
        <end position="19"/>
    </location>
</feature>